<accession>L0AYU0</accession>
<organism evidence="2 3">
    <name type="scientific">Theileria equi strain WA</name>
    <dbReference type="NCBI Taxonomy" id="1537102"/>
    <lineage>
        <taxon>Eukaryota</taxon>
        <taxon>Sar</taxon>
        <taxon>Alveolata</taxon>
        <taxon>Apicomplexa</taxon>
        <taxon>Aconoidasida</taxon>
        <taxon>Piroplasmida</taxon>
        <taxon>Theileriidae</taxon>
        <taxon>Theileria</taxon>
    </lineage>
</organism>
<protein>
    <submittedName>
        <fullName evidence="2">Uncharacterized protein</fullName>
    </submittedName>
</protein>
<feature type="transmembrane region" description="Helical" evidence="1">
    <location>
        <begin position="45"/>
        <end position="67"/>
    </location>
</feature>
<keyword evidence="3" id="KW-1185">Reference proteome</keyword>
<reference evidence="2 3" key="1">
    <citation type="journal article" date="2012" name="BMC Genomics">
        <title>Comparative genomic analysis and phylogenetic position of Theileria equi.</title>
        <authorList>
            <person name="Kappmeyer L.S."/>
            <person name="Thiagarajan M."/>
            <person name="Herndon D.R."/>
            <person name="Ramsay J.D."/>
            <person name="Caler E."/>
            <person name="Djikeng A."/>
            <person name="Gillespie J.J."/>
            <person name="Lau A.O."/>
            <person name="Roalson E.H."/>
            <person name="Silva J.C."/>
            <person name="Silva M.G."/>
            <person name="Suarez C.E."/>
            <person name="Ueti M.W."/>
            <person name="Nene V.M."/>
            <person name="Mealey R.H."/>
            <person name="Knowles D.P."/>
            <person name="Brayton K.A."/>
        </authorList>
    </citation>
    <scope>NUCLEOTIDE SEQUENCE [LARGE SCALE GENOMIC DNA]</scope>
    <source>
        <strain evidence="2 3">WA</strain>
    </source>
</reference>
<proteinExistence type="predicted"/>
<dbReference type="KEGG" id="beq:BEWA_001420"/>
<keyword evidence="1" id="KW-0472">Membrane</keyword>
<dbReference type="VEuPathDB" id="PiroplasmaDB:BEWA_001420"/>
<evidence type="ECO:0000313" key="3">
    <source>
        <dbReference type="Proteomes" id="UP000031512"/>
    </source>
</evidence>
<gene>
    <name evidence="2" type="ORF">BEWA_001420</name>
</gene>
<keyword evidence="1" id="KW-1133">Transmembrane helix</keyword>
<dbReference type="OrthoDB" id="438538at2759"/>
<dbReference type="Proteomes" id="UP000031512">
    <property type="component" value="Chromosome 3"/>
</dbReference>
<evidence type="ECO:0000256" key="1">
    <source>
        <dbReference type="SAM" id="Phobius"/>
    </source>
</evidence>
<dbReference type="GeneID" id="15805452"/>
<keyword evidence="1" id="KW-0812">Transmembrane</keyword>
<evidence type="ECO:0000313" key="2">
    <source>
        <dbReference type="EMBL" id="AFZ80735.1"/>
    </source>
</evidence>
<dbReference type="AlphaFoldDB" id="L0AYU0"/>
<dbReference type="EMBL" id="CP001670">
    <property type="protein sequence ID" value="AFZ80735.1"/>
    <property type="molecule type" value="Genomic_DNA"/>
</dbReference>
<dbReference type="RefSeq" id="XP_004830401.1">
    <property type="nucleotide sequence ID" value="XM_004830344.1"/>
</dbReference>
<dbReference type="eggNOG" id="ENOG502SSF9">
    <property type="taxonomic scope" value="Eukaryota"/>
</dbReference>
<name>L0AYU0_THEEQ</name>
<sequence>MAVFKNVHHLRHFCKNTTDSFTDKRLQDFFFRRTYRAWFNDSTQYVYYFLSYVTTGVTVAVVAHELMGNPSIAIRGRNTSQLLPDRLSLHAHAIPFYNHTLRNYSQKFTASLVDNEHDYGQEDPYKYRPKREKHYGRFPFIFSAPRYFIDCPEYENTLHKNVEKRYVELGYYGSSE</sequence>